<organism evidence="2 3">
    <name type="scientific">Prevotella intermedia</name>
    <dbReference type="NCBI Taxonomy" id="28131"/>
    <lineage>
        <taxon>Bacteria</taxon>
        <taxon>Pseudomonadati</taxon>
        <taxon>Bacteroidota</taxon>
        <taxon>Bacteroidia</taxon>
        <taxon>Bacteroidales</taxon>
        <taxon>Prevotellaceae</taxon>
        <taxon>Prevotella</taxon>
    </lineage>
</organism>
<feature type="transmembrane region" description="Helical" evidence="1">
    <location>
        <begin position="28"/>
        <end position="50"/>
    </location>
</feature>
<feature type="transmembrane region" description="Helical" evidence="1">
    <location>
        <begin position="57"/>
        <end position="77"/>
    </location>
</feature>
<comment type="caution">
    <text evidence="2">The sequence shown here is derived from an EMBL/GenBank/DDBJ whole genome shotgun (WGS) entry which is preliminary data.</text>
</comment>
<keyword evidence="1" id="KW-0812">Transmembrane</keyword>
<evidence type="ECO:0000313" key="2">
    <source>
        <dbReference type="EMBL" id="PDP56789.1"/>
    </source>
</evidence>
<proteinExistence type="predicted"/>
<dbReference type="Proteomes" id="UP000219058">
    <property type="component" value="Unassembled WGS sequence"/>
</dbReference>
<reference evidence="2 3" key="1">
    <citation type="submission" date="2017-09" db="EMBL/GenBank/DDBJ databases">
        <title>Phase variable restriction modification systems are present in the genome sequences of periodontal pathogens Prevotella intermedia, Tannerella forsythia and Porphyromonas gingivalis.</title>
        <authorList>
            <person name="Haigh R.D."/>
            <person name="Crawford L."/>
            <person name="Ralph J."/>
            <person name="Wanford J."/>
            <person name="Vartoukian S.R."/>
            <person name="Hijazib K."/>
            <person name="Wade W."/>
            <person name="Oggioni M.R."/>
        </authorList>
    </citation>
    <scope>NUCLEOTIDE SEQUENCE [LARGE SCALE GENOMIC DNA]</scope>
    <source>
        <strain evidence="2 3">WW2834</strain>
    </source>
</reference>
<sequence length="80" mass="8777">MAVLAFLYFIFLFVLAQFIVCGQGFYVKLIYVLISMAAPLMGPLFLAYNYSSHSRGVAVRITLVAHVFAACLLVLPLGCV</sequence>
<name>A0A2A6EBS7_PREIN</name>
<protein>
    <submittedName>
        <fullName evidence="2">Uncharacterized protein</fullName>
    </submittedName>
</protein>
<evidence type="ECO:0000313" key="3">
    <source>
        <dbReference type="Proteomes" id="UP000219058"/>
    </source>
</evidence>
<dbReference type="EMBL" id="NSLY01000083">
    <property type="protein sequence ID" value="PDP56789.1"/>
    <property type="molecule type" value="Genomic_DNA"/>
</dbReference>
<keyword evidence="1" id="KW-0472">Membrane</keyword>
<accession>A0A2A6EBS7</accession>
<gene>
    <name evidence="2" type="ORF">CLI71_12535</name>
</gene>
<evidence type="ECO:0000256" key="1">
    <source>
        <dbReference type="SAM" id="Phobius"/>
    </source>
</evidence>
<dbReference type="AlphaFoldDB" id="A0A2A6EBS7"/>
<keyword evidence="1" id="KW-1133">Transmembrane helix</keyword>